<keyword evidence="1" id="KW-0812">Transmembrane</keyword>
<evidence type="ECO:0000313" key="2">
    <source>
        <dbReference type="EMBL" id="CAI5783444.1"/>
    </source>
</evidence>
<accession>A0AA35PCR1</accession>
<organism evidence="2 3">
    <name type="scientific">Podarcis lilfordi</name>
    <name type="common">Lilford's wall lizard</name>
    <dbReference type="NCBI Taxonomy" id="74358"/>
    <lineage>
        <taxon>Eukaryota</taxon>
        <taxon>Metazoa</taxon>
        <taxon>Chordata</taxon>
        <taxon>Craniata</taxon>
        <taxon>Vertebrata</taxon>
        <taxon>Euteleostomi</taxon>
        <taxon>Lepidosauria</taxon>
        <taxon>Squamata</taxon>
        <taxon>Bifurcata</taxon>
        <taxon>Unidentata</taxon>
        <taxon>Episquamata</taxon>
        <taxon>Laterata</taxon>
        <taxon>Lacertibaenia</taxon>
        <taxon>Lacertidae</taxon>
        <taxon>Podarcis</taxon>
    </lineage>
</organism>
<evidence type="ECO:0000256" key="1">
    <source>
        <dbReference type="SAM" id="Phobius"/>
    </source>
</evidence>
<dbReference type="EMBL" id="OX395134">
    <property type="protein sequence ID" value="CAI5783444.1"/>
    <property type="molecule type" value="Genomic_DNA"/>
</dbReference>
<feature type="transmembrane region" description="Helical" evidence="1">
    <location>
        <begin position="45"/>
        <end position="72"/>
    </location>
</feature>
<keyword evidence="3" id="KW-1185">Reference proteome</keyword>
<dbReference type="Proteomes" id="UP001178461">
    <property type="component" value="Chromosome 9"/>
</dbReference>
<reference evidence="2" key="1">
    <citation type="submission" date="2022-12" db="EMBL/GenBank/DDBJ databases">
        <authorList>
            <person name="Alioto T."/>
            <person name="Alioto T."/>
            <person name="Gomez Garrido J."/>
        </authorList>
    </citation>
    <scope>NUCLEOTIDE SEQUENCE</scope>
</reference>
<dbReference type="AlphaFoldDB" id="A0AA35PCR1"/>
<gene>
    <name evidence="2" type="ORF">PODLI_1B021614</name>
</gene>
<sequence length="73" mass="7643">MSDAPLPALSGAFGQLEPAPQTSLLQSAPPVAARTPGDWPSENRQWAACCPTAIITIITIATIINSIIVIFLN</sequence>
<name>A0AA35PCR1_9SAUR</name>
<proteinExistence type="predicted"/>
<keyword evidence="1" id="KW-0472">Membrane</keyword>
<protein>
    <submittedName>
        <fullName evidence="2">Uncharacterized protein</fullName>
    </submittedName>
</protein>
<evidence type="ECO:0000313" key="3">
    <source>
        <dbReference type="Proteomes" id="UP001178461"/>
    </source>
</evidence>
<keyword evidence="1" id="KW-1133">Transmembrane helix</keyword>